<dbReference type="EMBL" id="QKRW01000021">
    <property type="protein sequence ID" value="RAL62966.1"/>
    <property type="molecule type" value="Genomic_DNA"/>
</dbReference>
<keyword evidence="2" id="KW-1185">Reference proteome</keyword>
<organism evidence="1 2">
    <name type="scientific">Monilinia fructigena</name>
    <dbReference type="NCBI Taxonomy" id="38457"/>
    <lineage>
        <taxon>Eukaryota</taxon>
        <taxon>Fungi</taxon>
        <taxon>Dikarya</taxon>
        <taxon>Ascomycota</taxon>
        <taxon>Pezizomycotina</taxon>
        <taxon>Leotiomycetes</taxon>
        <taxon>Helotiales</taxon>
        <taxon>Sclerotiniaceae</taxon>
        <taxon>Monilinia</taxon>
    </lineage>
</organism>
<name>A0A395ISC5_9HELO</name>
<dbReference type="AlphaFoldDB" id="A0A395ISC5"/>
<comment type="caution">
    <text evidence="1">The sequence shown here is derived from an EMBL/GenBank/DDBJ whole genome shotgun (WGS) entry which is preliminary data.</text>
</comment>
<proteinExistence type="predicted"/>
<dbReference type="Proteomes" id="UP000249056">
    <property type="component" value="Unassembled WGS sequence"/>
</dbReference>
<evidence type="ECO:0000313" key="2">
    <source>
        <dbReference type="Proteomes" id="UP000249056"/>
    </source>
</evidence>
<evidence type="ECO:0000313" key="1">
    <source>
        <dbReference type="EMBL" id="RAL62966.1"/>
    </source>
</evidence>
<dbReference type="OrthoDB" id="444432at2759"/>
<gene>
    <name evidence="1" type="ORF">DID88_004053</name>
</gene>
<protein>
    <submittedName>
        <fullName evidence="1">Uncharacterized protein</fullName>
    </submittedName>
</protein>
<accession>A0A395ISC5</accession>
<sequence>MVKSAPNPAPAWTNDYMPALTKDIINGQHIFTRILPHKGLRVPNCLLSLWQDSQVQEQSGSLVRARPCPRACSSRLKGLENGESDLCVSIAASMIHSHYLGFSGFATGFAFADTVINGTASLIGSF</sequence>
<reference evidence="1 2" key="1">
    <citation type="submission" date="2018-06" db="EMBL/GenBank/DDBJ databases">
        <title>Genome Sequence of the Brown Rot Fungal Pathogen Monilinia fructigena.</title>
        <authorList>
            <person name="Landi L."/>
            <person name="De Miccolis Angelini R.M."/>
            <person name="Pollastro S."/>
            <person name="Abate D."/>
            <person name="Faretra F."/>
            <person name="Romanazzi G."/>
        </authorList>
    </citation>
    <scope>NUCLEOTIDE SEQUENCE [LARGE SCALE GENOMIC DNA]</scope>
    <source>
        <strain evidence="1 2">Mfrg269</strain>
    </source>
</reference>